<evidence type="ECO:0000256" key="1">
    <source>
        <dbReference type="SAM" id="MobiDB-lite"/>
    </source>
</evidence>
<feature type="region of interest" description="Disordered" evidence="1">
    <location>
        <begin position="1"/>
        <end position="121"/>
    </location>
</feature>
<dbReference type="InParanoid" id="A0A1E5RNE6"/>
<keyword evidence="3" id="KW-1185">Reference proteome</keyword>
<proteinExistence type="predicted"/>
<comment type="caution">
    <text evidence="2">The sequence shown here is derived from an EMBL/GenBank/DDBJ whole genome shotgun (WGS) entry which is preliminary data.</text>
</comment>
<evidence type="ECO:0000313" key="2">
    <source>
        <dbReference type="EMBL" id="OEJ88406.1"/>
    </source>
</evidence>
<sequence length="478" mass="53709">MLRSLFNKKEKAKKKSKKTDQKPPLKSDKEKSSCVSKEAHSTTQKDSSEKNIQEQNERNLPSSTSSDESLTQRHLSSDTSLSQNASSLENEQSASTGSSRILNNNTTNNTAINEAPPPPYQVLEENALPAVDQTSTHMERSSSENTLFDPNGTSLEDLFSMTSKQSTVLPPYHNQSQRDNFRTILRKVPFVTVLLKNGVYCFSSDKSLNVYKENKRKLHLFQVGENEEVLGVPLFHCIALSLIKGLLSKNPMTHKIFKYIAIPCNSHEQPVMPENLLNPEIICLNADKTHALVKFEFCLVNEKNSFFTNSHTQYLDFQLPDRKTGLNYQVSLKSGVFYRYTEVSLSYKPALKLRWLGTSSMASVFGSLSFKLAVFDQFPDEDERRDRENRRARILGTWATFSNSSATIIPRKRTLRCGDLLVGEAVFQEQPVTGSFSQDTEAIICMVFILYDHEIRKERGSSPMITSGAAMGLAVGCA</sequence>
<organism evidence="2 3">
    <name type="scientific">Hanseniaspora osmophila</name>
    <dbReference type="NCBI Taxonomy" id="56408"/>
    <lineage>
        <taxon>Eukaryota</taxon>
        <taxon>Fungi</taxon>
        <taxon>Dikarya</taxon>
        <taxon>Ascomycota</taxon>
        <taxon>Saccharomycotina</taxon>
        <taxon>Saccharomycetes</taxon>
        <taxon>Saccharomycodales</taxon>
        <taxon>Saccharomycodaceae</taxon>
        <taxon>Hanseniaspora</taxon>
    </lineage>
</organism>
<feature type="compositionally biased region" description="Polar residues" evidence="1">
    <location>
        <begin position="58"/>
        <end position="102"/>
    </location>
</feature>
<gene>
    <name evidence="2" type="ORF">AWRI3579_g666</name>
</gene>
<evidence type="ECO:0000313" key="3">
    <source>
        <dbReference type="Proteomes" id="UP000095728"/>
    </source>
</evidence>
<reference evidence="3" key="1">
    <citation type="journal article" date="2016" name="Genome Announc.">
        <title>Genome sequences of three species of Hanseniaspora isolated from spontaneous wine fermentations.</title>
        <authorList>
            <person name="Sternes P.R."/>
            <person name="Lee D."/>
            <person name="Kutyna D.R."/>
            <person name="Borneman A.R."/>
        </authorList>
    </citation>
    <scope>NUCLEOTIDE SEQUENCE [LARGE SCALE GENOMIC DNA]</scope>
    <source>
        <strain evidence="3">AWRI3579</strain>
    </source>
</reference>
<dbReference type="OrthoDB" id="4063705at2759"/>
<name>A0A1E5RNE6_9ASCO</name>
<feature type="compositionally biased region" description="Polar residues" evidence="1">
    <location>
        <begin position="143"/>
        <end position="153"/>
    </location>
</feature>
<dbReference type="FunCoup" id="A0A1E5RNE6">
    <property type="interactions" value="14"/>
</dbReference>
<protein>
    <submittedName>
        <fullName evidence="2">Uncharacterized protein</fullName>
    </submittedName>
</protein>
<feature type="compositionally biased region" description="Basic and acidic residues" evidence="1">
    <location>
        <begin position="46"/>
        <end position="57"/>
    </location>
</feature>
<dbReference type="Proteomes" id="UP000095728">
    <property type="component" value="Unassembled WGS sequence"/>
</dbReference>
<accession>A0A1E5RNE6</accession>
<dbReference type="AlphaFoldDB" id="A0A1E5RNE6"/>
<feature type="compositionally biased region" description="Basic and acidic residues" evidence="1">
    <location>
        <begin position="18"/>
        <end position="40"/>
    </location>
</feature>
<dbReference type="EMBL" id="LPNM01000005">
    <property type="protein sequence ID" value="OEJ88406.1"/>
    <property type="molecule type" value="Genomic_DNA"/>
</dbReference>
<feature type="region of interest" description="Disordered" evidence="1">
    <location>
        <begin position="133"/>
        <end position="153"/>
    </location>
</feature>